<protein>
    <submittedName>
        <fullName evidence="1">Uncharacterized protein</fullName>
    </submittedName>
</protein>
<evidence type="ECO:0000313" key="1">
    <source>
        <dbReference type="EMBL" id="WOX06789.1"/>
    </source>
</evidence>
<evidence type="ECO:0000313" key="2">
    <source>
        <dbReference type="Proteomes" id="UP001302477"/>
    </source>
</evidence>
<dbReference type="KEGG" id="mpaf:R5R33_06580"/>
<name>A0AAU0N183_9GAMM</name>
<gene>
    <name evidence="1" type="ORF">R5R33_06580</name>
</gene>
<organism evidence="1 2">
    <name type="scientific">Microbulbifer pacificus</name>
    <dbReference type="NCBI Taxonomy" id="407164"/>
    <lineage>
        <taxon>Bacteria</taxon>
        <taxon>Pseudomonadati</taxon>
        <taxon>Pseudomonadota</taxon>
        <taxon>Gammaproteobacteria</taxon>
        <taxon>Cellvibrionales</taxon>
        <taxon>Microbulbiferaceae</taxon>
        <taxon>Microbulbifer</taxon>
    </lineage>
</organism>
<keyword evidence="2" id="KW-1185">Reference proteome</keyword>
<proteinExistence type="predicted"/>
<accession>A0AAU0N183</accession>
<dbReference type="RefSeq" id="WP_318955225.1">
    <property type="nucleotide sequence ID" value="NZ_CP137555.1"/>
</dbReference>
<dbReference type="EMBL" id="CP137555">
    <property type="protein sequence ID" value="WOX06789.1"/>
    <property type="molecule type" value="Genomic_DNA"/>
</dbReference>
<dbReference type="AlphaFoldDB" id="A0AAU0N183"/>
<sequence length="294" mass="33802">MLDILKYSPLELRKHQGQCTPQGPSFERTRVAQVLLPGGTLQFRAPRHAPKREFRTEQISLVPGRSYDLSCAMRCSDLWMPSRSWKFESICSRSWAFYGPWFTGYKGNVDFSMELLGTSKENPDINFLYPAALETAVQGYITAYSGHEVYDERKQTPYLRAPVEWTPITTLPLPAVQFNVEEITAYSRHIRYVIFPVAQDTLVALYFAYGQACVGDWAEKDAKINPAPFRQLVENIIASIRFTPTTEFQREIDEAKAACHAEYTVPRHCQPFHWPADVDKDGLTLLEYKPDRYK</sequence>
<dbReference type="Proteomes" id="UP001302477">
    <property type="component" value="Chromosome"/>
</dbReference>
<reference evidence="1 2" key="1">
    <citation type="submission" date="2023-10" db="EMBL/GenBank/DDBJ databases">
        <title>Description of Microbulbifer bruguierae sp. nov., isolated from the sediments of mangrove plant Bruguiera sexangula and comparative genomic analyses of the genus Microbulbifer.</title>
        <authorList>
            <person name="Long M."/>
        </authorList>
    </citation>
    <scope>NUCLEOTIDE SEQUENCE [LARGE SCALE GENOMIC DNA]</scope>
    <source>
        <strain evidence="1 2">SPO729</strain>
    </source>
</reference>